<evidence type="ECO:0000256" key="4">
    <source>
        <dbReference type="ARBA" id="ARBA00022729"/>
    </source>
</evidence>
<dbReference type="Gene3D" id="3.40.720.10">
    <property type="entry name" value="Alkaline Phosphatase, subunit A"/>
    <property type="match status" value="1"/>
</dbReference>
<comment type="cofactor">
    <cofactor evidence="1">
        <name>Ca(2+)</name>
        <dbReference type="ChEBI" id="CHEBI:29108"/>
    </cofactor>
</comment>
<dbReference type="InterPro" id="IPR035874">
    <property type="entry name" value="IDS"/>
</dbReference>
<dbReference type="SUPFAM" id="SSF53649">
    <property type="entry name" value="Alkaline phosphatase-like"/>
    <property type="match status" value="1"/>
</dbReference>
<evidence type="ECO:0000256" key="6">
    <source>
        <dbReference type="ARBA" id="ARBA00022837"/>
    </source>
</evidence>
<evidence type="ECO:0000313" key="10">
    <source>
        <dbReference type="EMBL" id="ANY19614.1"/>
    </source>
</evidence>
<feature type="region of interest" description="Disordered" evidence="7">
    <location>
        <begin position="125"/>
        <end position="155"/>
    </location>
</feature>
<accession>A0A1B2ABZ5</accession>
<evidence type="ECO:0000313" key="11">
    <source>
        <dbReference type="Proteomes" id="UP000092932"/>
    </source>
</evidence>
<protein>
    <submittedName>
        <fullName evidence="10">Choline-sulfatase</fullName>
        <ecNumber evidence="10">3.1.6.6</ecNumber>
    </submittedName>
</protein>
<dbReference type="EMBL" id="CP016591">
    <property type="protein sequence ID" value="ANY19614.1"/>
    <property type="molecule type" value="Genomic_DNA"/>
</dbReference>
<name>A0A1B2ABZ5_9SPHN</name>
<sequence length="496" mass="55177">MRMLAAVALSLMIAVAPASSKPNVLFIIADDLAPRLGAYGHRVQSPNIDRLAREGVTFERAYAQFPLCAPSRASFLTGMRPDTTRVTNLNANFRTALPDIQTLPQYFRNNGYFAGRVGKIYHQGVPGDIGTSGPDDPPSWDKVVNPRGRDKDAENGRLRVMTPGIAFGSAMTWLADDGADEAQTDGLVASEAIAMMREHRDVPFFIAVGFYRPHVPMIAPAKYFAMYDPRKIDVARIDTDSPPDYTKAWLPDNFGMTSAEQRQMVHAYHASTSFVDAQVGHLLDELDRLGLADDTIVVFTSDHGYHLGEHGQWMKNTLWEEATRVPLIFRVPGLKARNARSPRTVEMLDIYPTLTELAGLPPYRRNEGRSLVPLLHSPRARWDKAALSQVIGGRSVRTERWRYTEWEGGRLGAQLFDHHADPREQRNLASDPKHAAVVTALRAKLPSALAESRPLPRKYDPDRNCMKWRTGLPKAIRAGGETANGDEYAGLVVCRD</sequence>
<evidence type="ECO:0000256" key="3">
    <source>
        <dbReference type="ARBA" id="ARBA00022723"/>
    </source>
</evidence>
<evidence type="ECO:0000256" key="2">
    <source>
        <dbReference type="ARBA" id="ARBA00008779"/>
    </source>
</evidence>
<dbReference type="InterPro" id="IPR024607">
    <property type="entry name" value="Sulfatase_CS"/>
</dbReference>
<proteinExistence type="inferred from homology"/>
<organism evidence="10 11">
    <name type="scientific">Tsuneonella dongtanensis</name>
    <dbReference type="NCBI Taxonomy" id="692370"/>
    <lineage>
        <taxon>Bacteria</taxon>
        <taxon>Pseudomonadati</taxon>
        <taxon>Pseudomonadota</taxon>
        <taxon>Alphaproteobacteria</taxon>
        <taxon>Sphingomonadales</taxon>
        <taxon>Erythrobacteraceae</taxon>
        <taxon>Tsuneonella</taxon>
    </lineage>
</organism>
<dbReference type="InterPro" id="IPR017850">
    <property type="entry name" value="Alkaline_phosphatase_core_sf"/>
</dbReference>
<dbReference type="KEGG" id="ado:A6F68_01095"/>
<dbReference type="PATRIC" id="fig|692370.5.peg.1112"/>
<reference evidence="10 11" key="1">
    <citation type="submission" date="2016-07" db="EMBL/GenBank/DDBJ databases">
        <title>Complete genome sequence of Altererythrobacter dongtanensis KCTC 22672, a type strain with esterase isolated from tidal flat.</title>
        <authorList>
            <person name="Cheng H."/>
            <person name="Wu Y.-H."/>
            <person name="Zhou P."/>
            <person name="Huo Y.-Y."/>
            <person name="Wang C.-S."/>
            <person name="Xu X.-W."/>
        </authorList>
    </citation>
    <scope>NUCLEOTIDE SEQUENCE [LARGE SCALE GENOMIC DNA]</scope>
    <source>
        <strain evidence="10 11">KCTC 22672</strain>
    </source>
</reference>
<dbReference type="GO" id="GO:0046872">
    <property type="term" value="F:metal ion binding"/>
    <property type="evidence" value="ECO:0007669"/>
    <property type="project" value="UniProtKB-KW"/>
</dbReference>
<dbReference type="GO" id="GO:0004423">
    <property type="term" value="F:iduronate-2-sulfatase activity"/>
    <property type="evidence" value="ECO:0007669"/>
    <property type="project" value="InterPro"/>
</dbReference>
<dbReference type="InterPro" id="IPR000917">
    <property type="entry name" value="Sulfatase_N"/>
</dbReference>
<dbReference type="PROSITE" id="PS00523">
    <property type="entry name" value="SULFATASE_1"/>
    <property type="match status" value="1"/>
</dbReference>
<evidence type="ECO:0000259" key="9">
    <source>
        <dbReference type="Pfam" id="PF00884"/>
    </source>
</evidence>
<dbReference type="Pfam" id="PF00884">
    <property type="entry name" value="Sulfatase"/>
    <property type="match status" value="1"/>
</dbReference>
<dbReference type="Proteomes" id="UP000092932">
    <property type="component" value="Chromosome"/>
</dbReference>
<dbReference type="EC" id="3.1.6.6" evidence="10"/>
<feature type="signal peptide" evidence="8">
    <location>
        <begin position="1"/>
        <end position="20"/>
    </location>
</feature>
<keyword evidence="4 8" id="KW-0732">Signal</keyword>
<dbReference type="CDD" id="cd16030">
    <property type="entry name" value="iduronate-2-sulfatase"/>
    <property type="match status" value="1"/>
</dbReference>
<dbReference type="OrthoDB" id="9795675at2"/>
<keyword evidence="3" id="KW-0479">Metal-binding</keyword>
<keyword evidence="5 10" id="KW-0378">Hydrolase</keyword>
<dbReference type="AlphaFoldDB" id="A0A1B2ABZ5"/>
<keyword evidence="6" id="KW-0106">Calcium</keyword>
<dbReference type="GO" id="GO:0005737">
    <property type="term" value="C:cytoplasm"/>
    <property type="evidence" value="ECO:0007669"/>
    <property type="project" value="TreeGrafter"/>
</dbReference>
<evidence type="ECO:0000256" key="8">
    <source>
        <dbReference type="SAM" id="SignalP"/>
    </source>
</evidence>
<comment type="similarity">
    <text evidence="2">Belongs to the sulfatase family.</text>
</comment>
<feature type="chain" id="PRO_5008533992" evidence="8">
    <location>
        <begin position="21"/>
        <end position="496"/>
    </location>
</feature>
<keyword evidence="11" id="KW-1185">Reference proteome</keyword>
<evidence type="ECO:0000256" key="5">
    <source>
        <dbReference type="ARBA" id="ARBA00022801"/>
    </source>
</evidence>
<gene>
    <name evidence="10" type="primary">betC_7</name>
    <name evidence="10" type="ORF">A6F68_01095</name>
</gene>
<dbReference type="PANTHER" id="PTHR45953">
    <property type="entry name" value="IDURONATE 2-SULFATASE"/>
    <property type="match status" value="1"/>
</dbReference>
<evidence type="ECO:0000256" key="1">
    <source>
        <dbReference type="ARBA" id="ARBA00001913"/>
    </source>
</evidence>
<feature type="domain" description="Sulfatase N-terminal" evidence="9">
    <location>
        <begin position="22"/>
        <end position="359"/>
    </location>
</feature>
<dbReference type="GO" id="GO:0047753">
    <property type="term" value="F:choline-sulfatase activity"/>
    <property type="evidence" value="ECO:0007669"/>
    <property type="project" value="UniProtKB-EC"/>
</dbReference>
<evidence type="ECO:0000256" key="7">
    <source>
        <dbReference type="SAM" id="MobiDB-lite"/>
    </source>
</evidence>
<dbReference type="STRING" id="692370.A6F68_01095"/>
<dbReference type="PANTHER" id="PTHR45953:SF1">
    <property type="entry name" value="IDURONATE 2-SULFATASE"/>
    <property type="match status" value="1"/>
</dbReference>